<dbReference type="OrthoDB" id="5988181at2759"/>
<gene>
    <name evidence="5" type="ORF">BCR33DRAFT_711066</name>
</gene>
<dbReference type="GO" id="GO:0003682">
    <property type="term" value="F:chromatin binding"/>
    <property type="evidence" value="ECO:0007669"/>
    <property type="project" value="TreeGrafter"/>
</dbReference>
<dbReference type="InterPro" id="IPR044917">
    <property type="entry name" value="PRIMPOL"/>
</dbReference>
<comment type="catalytic activity">
    <reaction evidence="4">
        <text>DNA(n) + a 2'-deoxyribonucleoside 5'-triphosphate = DNA(n+1) + diphosphate</text>
        <dbReference type="Rhea" id="RHEA:22508"/>
        <dbReference type="Rhea" id="RHEA-COMP:17339"/>
        <dbReference type="Rhea" id="RHEA-COMP:17340"/>
        <dbReference type="ChEBI" id="CHEBI:33019"/>
        <dbReference type="ChEBI" id="CHEBI:61560"/>
        <dbReference type="ChEBI" id="CHEBI:173112"/>
        <dbReference type="EC" id="2.7.7.7"/>
    </reaction>
    <physiologicalReaction direction="left-to-right" evidence="4">
        <dbReference type="Rhea" id="RHEA:22509"/>
    </physiologicalReaction>
</comment>
<evidence type="ECO:0000256" key="4">
    <source>
        <dbReference type="ARBA" id="ARBA00047303"/>
    </source>
</evidence>
<evidence type="ECO:0000256" key="3">
    <source>
        <dbReference type="ARBA" id="ARBA00044768"/>
    </source>
</evidence>
<dbReference type="PANTHER" id="PTHR31399:SF0">
    <property type="entry name" value="DNA-DIRECTED PRIMASE_POLYMERASE PROTEIN"/>
    <property type="match status" value="1"/>
</dbReference>
<dbReference type="PANTHER" id="PTHR31399">
    <property type="entry name" value="DNA-DIRECTED PRIMASE / POLYMERASE PROTEIN"/>
    <property type="match status" value="1"/>
</dbReference>
<proteinExistence type="predicted"/>
<dbReference type="GO" id="GO:0042276">
    <property type="term" value="P:error-prone translesion synthesis"/>
    <property type="evidence" value="ECO:0007669"/>
    <property type="project" value="InterPro"/>
</dbReference>
<dbReference type="GO" id="GO:0031297">
    <property type="term" value="P:replication fork processing"/>
    <property type="evidence" value="ECO:0007669"/>
    <property type="project" value="TreeGrafter"/>
</dbReference>
<dbReference type="AlphaFoldDB" id="A0A1Y2D3C0"/>
<dbReference type="GO" id="GO:0009411">
    <property type="term" value="P:response to UV"/>
    <property type="evidence" value="ECO:0007669"/>
    <property type="project" value="TreeGrafter"/>
</dbReference>
<dbReference type="GO" id="GO:0005759">
    <property type="term" value="C:mitochondrial matrix"/>
    <property type="evidence" value="ECO:0007669"/>
    <property type="project" value="TreeGrafter"/>
</dbReference>
<evidence type="ECO:0000313" key="5">
    <source>
        <dbReference type="EMBL" id="ORY53707.1"/>
    </source>
</evidence>
<comment type="caution">
    <text evidence="5">The sequence shown here is derived from an EMBL/GenBank/DDBJ whole genome shotgun (WGS) entry which is preliminary data.</text>
</comment>
<dbReference type="GO" id="GO:0005634">
    <property type="term" value="C:nucleus"/>
    <property type="evidence" value="ECO:0007669"/>
    <property type="project" value="TreeGrafter"/>
</dbReference>
<dbReference type="GO" id="GO:0006264">
    <property type="term" value="P:mitochondrial DNA replication"/>
    <property type="evidence" value="ECO:0007669"/>
    <property type="project" value="TreeGrafter"/>
</dbReference>
<reference evidence="5 6" key="1">
    <citation type="submission" date="2016-07" db="EMBL/GenBank/DDBJ databases">
        <title>Pervasive Adenine N6-methylation of Active Genes in Fungi.</title>
        <authorList>
            <consortium name="DOE Joint Genome Institute"/>
            <person name="Mondo S.J."/>
            <person name="Dannebaum R.O."/>
            <person name="Kuo R.C."/>
            <person name="Labutti K."/>
            <person name="Haridas S."/>
            <person name="Kuo A."/>
            <person name="Salamov A."/>
            <person name="Ahrendt S.R."/>
            <person name="Lipzen A."/>
            <person name="Sullivan W."/>
            <person name="Andreopoulos W.B."/>
            <person name="Clum A."/>
            <person name="Lindquist E."/>
            <person name="Daum C."/>
            <person name="Ramamoorthy G.K."/>
            <person name="Gryganskyi A."/>
            <person name="Culley D."/>
            <person name="Magnuson J.K."/>
            <person name="James T.Y."/>
            <person name="O'Malley M.A."/>
            <person name="Stajich J.E."/>
            <person name="Spatafora J.W."/>
            <person name="Visel A."/>
            <person name="Grigoriev I.V."/>
        </authorList>
    </citation>
    <scope>NUCLEOTIDE SEQUENCE [LARGE SCALE GENOMIC DNA]</scope>
    <source>
        <strain evidence="5 6">JEL800</strain>
    </source>
</reference>
<dbReference type="Proteomes" id="UP000193642">
    <property type="component" value="Unassembled WGS sequence"/>
</dbReference>
<protein>
    <recommendedName>
        <fullName evidence="1">DNA-directed primase/polymerase protein</fullName>
        <ecNumber evidence="3">2.7.7.102</ecNumber>
    </recommendedName>
</protein>
<dbReference type="Pfam" id="PF03121">
    <property type="entry name" value="Herpes_UL52"/>
    <property type="match status" value="1"/>
</dbReference>
<evidence type="ECO:0000256" key="2">
    <source>
        <dbReference type="ARBA" id="ARBA00044677"/>
    </source>
</evidence>
<dbReference type="STRING" id="329046.A0A1Y2D3C0"/>
<comment type="catalytic activity">
    <reaction evidence="2">
        <text>ssDNA + n NTP = ssDNA/pppN(pN)n-1 hybrid + (n-1) diphosphate.</text>
        <dbReference type="EC" id="2.7.7.102"/>
    </reaction>
</comment>
<organism evidence="5 6">
    <name type="scientific">Rhizoclosmatium globosum</name>
    <dbReference type="NCBI Taxonomy" id="329046"/>
    <lineage>
        <taxon>Eukaryota</taxon>
        <taxon>Fungi</taxon>
        <taxon>Fungi incertae sedis</taxon>
        <taxon>Chytridiomycota</taxon>
        <taxon>Chytridiomycota incertae sedis</taxon>
        <taxon>Chytridiomycetes</taxon>
        <taxon>Chytridiales</taxon>
        <taxon>Chytriomycetaceae</taxon>
        <taxon>Rhizoclosmatium</taxon>
    </lineage>
</organism>
<dbReference type="GO" id="GO:0003887">
    <property type="term" value="F:DNA-directed DNA polymerase activity"/>
    <property type="evidence" value="ECO:0007669"/>
    <property type="project" value="UniProtKB-EC"/>
</dbReference>
<name>A0A1Y2D3C0_9FUNG</name>
<keyword evidence="6" id="KW-1185">Reference proteome</keyword>
<accession>A0A1Y2D3C0</accession>
<sequence>MKILSEKRSLEALEPKTTDQRARLDDLSCLFIQTEAGPSLFIDDGVYSKNRNFRVFQSTKIGKSAFLQRFGSPESSTVDPSLCDYFLSTLVSSVTWTHGTRVLQMHQPMNPKDGNVIDVGISQKGRGLCTSSPMKDVSPFPDIDSFLCFIKSVLCFSDQKLLLYSISGNKFCFNIMREHKSNGVYYTVDLKRGIFNQRCHDPDCRHFMSKDEIIPLALNPFYVLEDIHESKHFKEVDNCWDDISESDLATLNW</sequence>
<evidence type="ECO:0000313" key="6">
    <source>
        <dbReference type="Proteomes" id="UP000193642"/>
    </source>
</evidence>
<dbReference type="EMBL" id="MCGO01000001">
    <property type="protein sequence ID" value="ORY53707.1"/>
    <property type="molecule type" value="Genomic_DNA"/>
</dbReference>
<dbReference type="EC" id="2.7.7.102" evidence="3"/>
<evidence type="ECO:0000256" key="1">
    <source>
        <dbReference type="ARBA" id="ARBA00026139"/>
    </source>
</evidence>